<dbReference type="AlphaFoldDB" id="A0ABD6A1S6"/>
<dbReference type="GeneID" id="96955098"/>
<dbReference type="PANTHER" id="PTHR35340">
    <property type="entry name" value="PQQ ENZYME REPEAT PROTEIN-RELATED"/>
    <property type="match status" value="1"/>
</dbReference>
<dbReference type="Proteomes" id="UP001596434">
    <property type="component" value="Unassembled WGS sequence"/>
</dbReference>
<dbReference type="Gene3D" id="2.130.10.10">
    <property type="entry name" value="YVTN repeat-like/Quinoprotein amine dehydrogenase"/>
    <property type="match status" value="1"/>
</dbReference>
<comment type="caution">
    <text evidence="3">The sequence shown here is derived from an EMBL/GenBank/DDBJ whole genome shotgun (WGS) entry which is preliminary data.</text>
</comment>
<evidence type="ECO:0000313" key="4">
    <source>
        <dbReference type="Proteomes" id="UP001596434"/>
    </source>
</evidence>
<accession>A0ABD6A1S6</accession>
<evidence type="ECO:0000256" key="2">
    <source>
        <dbReference type="SAM" id="Phobius"/>
    </source>
</evidence>
<feature type="transmembrane region" description="Helical" evidence="2">
    <location>
        <begin position="402"/>
        <end position="422"/>
    </location>
</feature>
<keyword evidence="2" id="KW-0812">Transmembrane</keyword>
<reference evidence="3 4" key="1">
    <citation type="journal article" date="2019" name="Int. J. Syst. Evol. Microbiol.">
        <title>The Global Catalogue of Microorganisms (GCM) 10K type strain sequencing project: providing services to taxonomists for standard genome sequencing and annotation.</title>
        <authorList>
            <consortium name="The Broad Institute Genomics Platform"/>
            <consortium name="The Broad Institute Genome Sequencing Center for Infectious Disease"/>
            <person name="Wu L."/>
            <person name="Ma J."/>
        </authorList>
    </citation>
    <scope>NUCLEOTIDE SEQUENCE [LARGE SCALE GENOMIC DNA]</scope>
    <source>
        <strain evidence="3 4">GX21</strain>
    </source>
</reference>
<feature type="transmembrane region" description="Helical" evidence="2">
    <location>
        <begin position="531"/>
        <end position="549"/>
    </location>
</feature>
<evidence type="ECO:0008006" key="5">
    <source>
        <dbReference type="Google" id="ProtNLM"/>
    </source>
</evidence>
<dbReference type="PANTHER" id="PTHR35340:SF5">
    <property type="entry name" value="ASST-DOMAIN-CONTAINING PROTEIN"/>
    <property type="match status" value="1"/>
</dbReference>
<protein>
    <recommendedName>
        <fullName evidence="5">Arylsulfotransferase (ASST)</fullName>
    </recommendedName>
</protein>
<dbReference type="EMBL" id="JBHTAT010000001">
    <property type="protein sequence ID" value="MFC7256704.1"/>
    <property type="molecule type" value="Genomic_DNA"/>
</dbReference>
<gene>
    <name evidence="3" type="ORF">ACFQKE_15570</name>
</gene>
<evidence type="ECO:0000313" key="3">
    <source>
        <dbReference type="EMBL" id="MFC7256704.1"/>
    </source>
</evidence>
<evidence type="ECO:0000256" key="1">
    <source>
        <dbReference type="SAM" id="MobiDB-lite"/>
    </source>
</evidence>
<dbReference type="SUPFAM" id="SSF63829">
    <property type="entry name" value="Calcium-dependent phosphotriesterase"/>
    <property type="match status" value="1"/>
</dbReference>
<dbReference type="InterPro" id="IPR015943">
    <property type="entry name" value="WD40/YVTN_repeat-like_dom_sf"/>
</dbReference>
<organism evidence="3 4">
    <name type="scientific">Haloplanus litoreus</name>
    <dbReference type="NCBI Taxonomy" id="767515"/>
    <lineage>
        <taxon>Archaea</taxon>
        <taxon>Methanobacteriati</taxon>
        <taxon>Methanobacteriota</taxon>
        <taxon>Stenosarchaea group</taxon>
        <taxon>Halobacteria</taxon>
        <taxon>Halobacteriales</taxon>
        <taxon>Haloferacaceae</taxon>
        <taxon>Haloplanus</taxon>
    </lineage>
</organism>
<sequence length="551" mass="61104">MQASTRIRLGLVVLIVLLLVPVGIAAVQYEGADLSTTERRQTTTDVTFVTTQGGSANVYEHAGELAVVHTESREILWTHDEYRRYMDVDPLDSDRVLVVAGERTESDNFRRVAVVLNWRTGEELRKFEVPSDTHDIDYLGDDRYVVADKFYPRSESGRTDGRVYVYNATSAEITWEYVFANHYPPYPEAGGQATGYTHLNDVDVIDNGSAFLVSPRNFDRVMAIDRETKETRWTLGEEDNYDILHEQHNPVLLQRDPLTVLVADSENDRIVEYRRTDSGGWELVWSYSAGLRWPRDADRLPNGNTLITDSTNDRVIEVTPGREVVWEFEIERSTYDSERLEHGDEPAGPPMTRFRDEFSSPAESTSDSSLPGTVLRLRTSYNYLYQLVGVWLLPDFAGPGEFVFALLATLVTLGWVGAEAVIRLPFERFDRSVSAPALGNGVYYVAGGGFLLIGVSLLWTIVGEDALTGVYVATAVLLGNLGYGHLRSVFSARETTPVERLDTAIRLGLIGGSVVVCGLLIYSQVGSNGRLLLYGGLGVAVVATAAPLVDV</sequence>
<feature type="transmembrane region" description="Helical" evidence="2">
    <location>
        <begin position="507"/>
        <end position="525"/>
    </location>
</feature>
<feature type="transmembrane region" description="Helical" evidence="2">
    <location>
        <begin position="442"/>
        <end position="462"/>
    </location>
</feature>
<feature type="transmembrane region" description="Helical" evidence="2">
    <location>
        <begin position="468"/>
        <end position="486"/>
    </location>
</feature>
<proteinExistence type="predicted"/>
<dbReference type="InterPro" id="IPR053143">
    <property type="entry name" value="Arylsulfate_ST"/>
</dbReference>
<feature type="region of interest" description="Disordered" evidence="1">
    <location>
        <begin position="337"/>
        <end position="369"/>
    </location>
</feature>
<keyword evidence="2" id="KW-0472">Membrane</keyword>
<dbReference type="RefSeq" id="WP_379705948.1">
    <property type="nucleotide sequence ID" value="NZ_JBHTAT010000001.1"/>
</dbReference>
<keyword evidence="2" id="KW-1133">Transmembrane helix</keyword>
<name>A0ABD6A1S6_9EURY</name>
<keyword evidence="4" id="KW-1185">Reference proteome</keyword>